<evidence type="ECO:0000256" key="4">
    <source>
        <dbReference type="ARBA" id="ARBA00023172"/>
    </source>
</evidence>
<comment type="function">
    <text evidence="1">Involved in the transposition of the insertion sequence.</text>
</comment>
<keyword evidence="2" id="KW-0815">Transposition</keyword>
<organism evidence="6">
    <name type="scientific">Klebsiella pneumoniae</name>
    <dbReference type="NCBI Taxonomy" id="573"/>
    <lineage>
        <taxon>Bacteria</taxon>
        <taxon>Pseudomonadati</taxon>
        <taxon>Pseudomonadota</taxon>
        <taxon>Gammaproteobacteria</taxon>
        <taxon>Enterobacterales</taxon>
        <taxon>Enterobacteriaceae</taxon>
        <taxon>Klebsiella/Raoultella group</taxon>
        <taxon>Klebsiella</taxon>
        <taxon>Klebsiella pneumoniae complex</taxon>
    </lineage>
</organism>
<dbReference type="EMBL" id="MK312242">
    <property type="protein sequence ID" value="QIQ11283.1"/>
    <property type="molecule type" value="Genomic_DNA"/>
</dbReference>
<dbReference type="InterPro" id="IPR032874">
    <property type="entry name" value="DDE_dom"/>
</dbReference>
<evidence type="ECO:0000256" key="3">
    <source>
        <dbReference type="ARBA" id="ARBA00023125"/>
    </source>
</evidence>
<feature type="domain" description="Integrase catalytic" evidence="5">
    <location>
        <begin position="32"/>
        <end position="195"/>
    </location>
</feature>
<dbReference type="GO" id="GO:0006310">
    <property type="term" value="P:DNA recombination"/>
    <property type="evidence" value="ECO:0007669"/>
    <property type="project" value="UniProtKB-KW"/>
</dbReference>
<dbReference type="AlphaFoldDB" id="A0A6G9HL28"/>
<dbReference type="SUPFAM" id="SSF53098">
    <property type="entry name" value="Ribonuclease H-like"/>
    <property type="match status" value="1"/>
</dbReference>
<protein>
    <submittedName>
        <fullName evidence="6">Mobile element protein</fullName>
    </submittedName>
</protein>
<dbReference type="Pfam" id="PF13610">
    <property type="entry name" value="DDE_Tnp_IS240"/>
    <property type="match status" value="1"/>
</dbReference>
<dbReference type="PROSITE" id="PS50994">
    <property type="entry name" value="INTEGRASE"/>
    <property type="match status" value="1"/>
</dbReference>
<evidence type="ECO:0000313" key="6">
    <source>
        <dbReference type="EMBL" id="QIQ11283.1"/>
    </source>
</evidence>
<reference evidence="6" key="1">
    <citation type="submission" date="2018-12" db="EMBL/GenBank/DDBJ databases">
        <authorList>
            <person name="Feng Y."/>
        </authorList>
    </citation>
    <scope>NUCLEOTIDE SEQUENCE</scope>
    <source>
        <strain evidence="6">K195</strain>
        <plasmid evidence="6">pK195_KPC</plasmid>
    </source>
</reference>
<geneLocation type="plasmid" evidence="6">
    <name>pK195_KPC</name>
</geneLocation>
<dbReference type="GO" id="GO:0015074">
    <property type="term" value="P:DNA integration"/>
    <property type="evidence" value="ECO:0007669"/>
    <property type="project" value="InterPro"/>
</dbReference>
<dbReference type="InterPro" id="IPR047930">
    <property type="entry name" value="Transpos_IS6"/>
</dbReference>
<keyword evidence="3" id="KW-0238">DNA-binding</keyword>
<dbReference type="InterPro" id="IPR036397">
    <property type="entry name" value="RNaseH_sf"/>
</dbReference>
<keyword evidence="6" id="KW-0614">Plasmid</keyword>
<dbReference type="NCBIfam" id="NF033587">
    <property type="entry name" value="transpos_IS6"/>
    <property type="match status" value="1"/>
</dbReference>
<dbReference type="InterPro" id="IPR001584">
    <property type="entry name" value="Integrase_cat-core"/>
</dbReference>
<evidence type="ECO:0000259" key="5">
    <source>
        <dbReference type="PROSITE" id="PS50994"/>
    </source>
</evidence>
<keyword evidence="4" id="KW-0233">DNA recombination</keyword>
<proteinExistence type="predicted"/>
<sequence>MQQCQILNNVKSGADNWVQRYAPEMEKRLRWYWRNPSDLCPWHMDETYVKVNGRWAYLYRAVDSRGRTVDFYLSSRRNSKAAYRFLGKILNNVKKWQIPRFINTDKAPAYGRALALLKREGRCPSDVEHRQIKYRNNVIECDHGKLKRIILNPAVNRGVIDIHSAFSQHLLQLTVTDAVFAVPAYGPQNDVTLKMPAFEWVHVQLHQQKGMISLSPPTICRASCITDSVSCRAERHCHPAF</sequence>
<evidence type="ECO:0000256" key="1">
    <source>
        <dbReference type="ARBA" id="ARBA00002286"/>
    </source>
</evidence>
<dbReference type="InterPro" id="IPR052183">
    <property type="entry name" value="IS_Transposase"/>
</dbReference>
<name>A0A6G9HL28_KLEPN</name>
<dbReference type="GO" id="GO:0032196">
    <property type="term" value="P:transposition"/>
    <property type="evidence" value="ECO:0007669"/>
    <property type="project" value="UniProtKB-KW"/>
</dbReference>
<dbReference type="Gene3D" id="3.30.420.10">
    <property type="entry name" value="Ribonuclease H-like superfamily/Ribonuclease H"/>
    <property type="match status" value="1"/>
</dbReference>
<dbReference type="InterPro" id="IPR012337">
    <property type="entry name" value="RNaseH-like_sf"/>
</dbReference>
<accession>A0A6G9HL28</accession>
<evidence type="ECO:0000256" key="2">
    <source>
        <dbReference type="ARBA" id="ARBA00022578"/>
    </source>
</evidence>
<dbReference type="PANTHER" id="PTHR35528:SF3">
    <property type="entry name" value="BLL1675 PROTEIN"/>
    <property type="match status" value="1"/>
</dbReference>
<dbReference type="PANTHER" id="PTHR35528">
    <property type="entry name" value="BLL1675 PROTEIN"/>
    <property type="match status" value="1"/>
</dbReference>
<dbReference type="GO" id="GO:0003677">
    <property type="term" value="F:DNA binding"/>
    <property type="evidence" value="ECO:0007669"/>
    <property type="project" value="UniProtKB-KW"/>
</dbReference>